<dbReference type="PANTHER" id="PTHR38344">
    <property type="entry name" value="UPF0753 PROTEIN AQ_863"/>
    <property type="match status" value="1"/>
</dbReference>
<comment type="cofactor">
    <cofactor evidence="6">
        <name>Zn(2+)</name>
        <dbReference type="ChEBI" id="CHEBI:29105"/>
    </cofactor>
</comment>
<keyword evidence="8" id="KW-1185">Reference proteome</keyword>
<evidence type="ECO:0000256" key="4">
    <source>
        <dbReference type="ARBA" id="ARBA00022833"/>
    </source>
</evidence>
<comment type="caution">
    <text evidence="7">The sequence shown here is derived from an EMBL/GenBank/DDBJ whole genome shotgun (WGS) entry which is preliminary data.</text>
</comment>
<gene>
    <name evidence="6" type="primary">dabA</name>
    <name evidence="7" type="ORF">SIID45300_02938</name>
</gene>
<comment type="similarity">
    <text evidence="6">Belongs to the inorganic carbon transporter (TC 9.A.2) DabA family.</text>
</comment>
<feature type="binding site" evidence="6">
    <location>
        <position position="750"/>
    </location>
    <ligand>
        <name>Zn(2+)</name>
        <dbReference type="ChEBI" id="CHEBI:29105"/>
    </ligand>
</feature>
<dbReference type="EMBL" id="BAAFGK010000005">
    <property type="protein sequence ID" value="GAB0058587.1"/>
    <property type="molecule type" value="Genomic_DNA"/>
</dbReference>
<evidence type="ECO:0000313" key="8">
    <source>
        <dbReference type="Proteomes" id="UP001628193"/>
    </source>
</evidence>
<organism evidence="7 8">
    <name type="scientific">Candidatus Magnetaquiglobus chichijimensis</name>
    <dbReference type="NCBI Taxonomy" id="3141448"/>
    <lineage>
        <taxon>Bacteria</taxon>
        <taxon>Pseudomonadati</taxon>
        <taxon>Pseudomonadota</taxon>
        <taxon>Magnetococcia</taxon>
        <taxon>Magnetococcales</taxon>
        <taxon>Candidatus Magnetaquicoccaceae</taxon>
        <taxon>Candidatus Magnetaquiglobus</taxon>
    </lineage>
</organism>
<sequence length="1088" mass="121553">MAHAPSHAADTPLTGRDRIQAAIHHLEHLVPGQASIRDFVHHNTLHGFQHLDFASALSEARKYTGIYGYLSAERFRELFAEGRIDHEDLRAVLEADPALCAAEPVGPTRRGEILLLKLQFGIGAITSRQLTWEIAEKGALERLQPDLSQESRDRIGLEEGREGVGALWRACLESFGLSHRAGYGEQRLDLASEEDAPFPDETTRLAELEEQREIIAAIRAESARQWEGLVGRVGRDLTLRGLLRQVTGEDLLESIRPYLLRYLSGFLDLGVASWTLPEREEGFYRVWKRHAVQEKGQGLEELPDWEEQLAELPDDALETIGFCLKRLELPEARWGGYLERLALELPGWSGMVMWRSLRPGYGGSTALVRMADYLAVRLVTERLFALRLCRAIWLLEPTLGMLGWHFQRYRGEFFARHALFSGSLPEFLASRASRLIHRPASDPALPAEWRKLAWQIWTETDGLNNTRSHSAASAHAWPLFVLCQHLGLTAEKVRDLGVEGAQALVAVLESLDEEQEGFLWLKAYERHYRERIFAALHANRGRGRWAVREQRPEAQVIFCMDDREEGIRRHLEEIAPGIETLGAAGFFGVPVNWRGLDDTALTPLCPVVVVPSHIVDEQARPGHDPALRRHRRWLGLRGWWQRLTMRASHRGILVPTLIPPLLAPLAWVSLFARSWFPVPFARLTGSVAERLDASIPTEMTLTAPDSETPASPESPRVGFTLDEQAERVAGFLRTIGLTDGFAPVVAILGHGGSSQNNPHLAAYDCGACSGRHGGPNARLFAAMANHPDVRFRLRGMGIDIPEDCWFVGGEHNTGDETLFWFDRDRLPAGGQGALVRLEAPLEAARFASAHERARRLASAPHDGSRERAHAHMQRRGVDFSQARPELGHATNAVALIGRRSVARGVFFDRRMYLISYDPTRDGDGRIVESILLAAGPVGAGISLEYYFSTVDNDRFGCGTKVVHNITGLFGVMEGCASDLRTGLPRQMIEIHEAMRLLVIVEQRPEILTEIYLRQEPIRELVGNGWIELACIDPESGEIQHFTPGSGWRVWENTLPPPPFAANSTDWYQGHSEPLPPALIALPEESAHV</sequence>
<dbReference type="HAMAP" id="MF_01871">
    <property type="entry name" value="DabA"/>
    <property type="match status" value="1"/>
</dbReference>
<feature type="binding site" evidence="6">
    <location>
        <position position="765"/>
    </location>
    <ligand>
        <name>Zn(2+)</name>
        <dbReference type="ChEBI" id="CHEBI:29105"/>
    </ligand>
</feature>
<comment type="subcellular location">
    <subcellularLocation>
        <location evidence="6">Cell membrane</location>
        <topology evidence="6">Peripheral membrane protein</topology>
    </subcellularLocation>
</comment>
<dbReference type="InterPro" id="IPR018752">
    <property type="entry name" value="DabA"/>
</dbReference>
<reference evidence="7 8" key="2">
    <citation type="submission" date="2024-09" db="EMBL/GenBank/DDBJ databases">
        <title>Draft genome sequence of Candidatus Magnetaquicoccaceae bacterium FCR-1.</title>
        <authorList>
            <person name="Shimoshige H."/>
            <person name="Shimamura S."/>
            <person name="Taoka A."/>
            <person name="Kobayashi H."/>
            <person name="Maekawa T."/>
        </authorList>
    </citation>
    <scope>NUCLEOTIDE SEQUENCE [LARGE SCALE GENOMIC DNA]</scope>
    <source>
        <strain evidence="7 8">FCR-1</strain>
    </source>
</reference>
<dbReference type="Pfam" id="PF10070">
    <property type="entry name" value="DabA"/>
    <property type="match status" value="1"/>
</dbReference>
<evidence type="ECO:0000256" key="2">
    <source>
        <dbReference type="ARBA" id="ARBA00022475"/>
    </source>
</evidence>
<name>A0ABQ0CCG5_9PROT</name>
<evidence type="ECO:0000256" key="6">
    <source>
        <dbReference type="HAMAP-Rule" id="MF_01871"/>
    </source>
</evidence>
<dbReference type="PANTHER" id="PTHR38344:SF1">
    <property type="entry name" value="INORGANIC CARBON TRANSPORTER SUBUNIT DABA-RELATED"/>
    <property type="match status" value="1"/>
</dbReference>
<keyword evidence="2 6" id="KW-1003">Cell membrane</keyword>
<evidence type="ECO:0000256" key="3">
    <source>
        <dbReference type="ARBA" id="ARBA00022723"/>
    </source>
</evidence>
<feature type="binding site" evidence="6">
    <location>
        <position position="559"/>
    </location>
    <ligand>
        <name>Zn(2+)</name>
        <dbReference type="ChEBI" id="CHEBI:29105"/>
    </ligand>
</feature>
<evidence type="ECO:0000256" key="1">
    <source>
        <dbReference type="ARBA" id="ARBA00022448"/>
    </source>
</evidence>
<protein>
    <recommendedName>
        <fullName evidence="6">Probable inorganic carbon transporter subunit DabA</fullName>
    </recommendedName>
</protein>
<evidence type="ECO:0000313" key="7">
    <source>
        <dbReference type="EMBL" id="GAB0058587.1"/>
    </source>
</evidence>
<accession>A0ABQ0CCG5</accession>
<comment type="function">
    <text evidence="6">Part of an energy-coupled inorganic carbon pump.</text>
</comment>
<keyword evidence="1 6" id="KW-0813">Transport</keyword>
<reference evidence="7 8" key="1">
    <citation type="submission" date="2024-05" db="EMBL/GenBank/DDBJ databases">
        <authorList>
            <consortium name="Candidatus Magnetaquicoccaceae bacterium FCR-1 genome sequencing consortium"/>
            <person name="Shimoshige H."/>
            <person name="Shimamura S."/>
            <person name="Taoka A."/>
            <person name="Kobayashi H."/>
            <person name="Maekawa T."/>
        </authorList>
    </citation>
    <scope>NUCLEOTIDE SEQUENCE [LARGE SCALE GENOMIC DNA]</scope>
    <source>
        <strain evidence="7 8">FCR-1</strain>
    </source>
</reference>
<comment type="subunit">
    <text evidence="6">Forms a complex with DabB.</text>
</comment>
<keyword evidence="3 6" id="KW-0479">Metal-binding</keyword>
<dbReference type="Proteomes" id="UP001628193">
    <property type="component" value="Unassembled WGS sequence"/>
</dbReference>
<dbReference type="RefSeq" id="WP_420906307.1">
    <property type="nucleotide sequence ID" value="NZ_BAAFGK010000005.1"/>
</dbReference>
<keyword evidence="4 6" id="KW-0862">Zinc</keyword>
<feature type="binding site" evidence="6">
    <location>
        <position position="561"/>
    </location>
    <ligand>
        <name>Zn(2+)</name>
        <dbReference type="ChEBI" id="CHEBI:29105"/>
    </ligand>
</feature>
<evidence type="ECO:0000256" key="5">
    <source>
        <dbReference type="ARBA" id="ARBA00023136"/>
    </source>
</evidence>
<proteinExistence type="inferred from homology"/>
<keyword evidence="5 6" id="KW-0472">Membrane</keyword>